<keyword evidence="14" id="KW-1185">Reference proteome</keyword>
<dbReference type="InterPro" id="IPR029057">
    <property type="entry name" value="PRTase-like"/>
</dbReference>
<dbReference type="RefSeq" id="XP_024351456.1">
    <property type="nucleotide sequence ID" value="XM_024494067.1"/>
</dbReference>
<comment type="similarity">
    <text evidence="3 9">Belongs to the uridine kinase family.</text>
</comment>
<evidence type="ECO:0000256" key="10">
    <source>
        <dbReference type="SAM" id="MobiDB-lite"/>
    </source>
</evidence>
<evidence type="ECO:0000256" key="7">
    <source>
        <dbReference type="ARBA" id="ARBA00047436"/>
    </source>
</evidence>
<dbReference type="Gene3D" id="3.40.50.300">
    <property type="entry name" value="P-loop containing nucleotide triphosphate hydrolases"/>
    <property type="match status" value="1"/>
</dbReference>
<dbReference type="InterPro" id="IPR000836">
    <property type="entry name" value="PRTase_dom"/>
</dbReference>
<evidence type="ECO:0000256" key="6">
    <source>
        <dbReference type="ARBA" id="ARBA00022777"/>
    </source>
</evidence>
<keyword evidence="9" id="KW-0067">ATP-binding</keyword>
<organism evidence="13 14">
    <name type="scientific">Echinococcus granulosus</name>
    <name type="common">Hydatid tapeworm</name>
    <dbReference type="NCBI Taxonomy" id="6210"/>
    <lineage>
        <taxon>Eukaryota</taxon>
        <taxon>Metazoa</taxon>
        <taxon>Spiralia</taxon>
        <taxon>Lophotrochozoa</taxon>
        <taxon>Platyhelminthes</taxon>
        <taxon>Cestoda</taxon>
        <taxon>Eucestoda</taxon>
        <taxon>Cyclophyllidea</taxon>
        <taxon>Taeniidae</taxon>
        <taxon>Echinococcus</taxon>
        <taxon>Echinococcus granulosus group</taxon>
    </lineage>
</organism>
<dbReference type="Pfam" id="PF14681">
    <property type="entry name" value="UPRTase"/>
    <property type="match status" value="1"/>
</dbReference>
<protein>
    <recommendedName>
        <fullName evidence="9">Uridine kinase</fullName>
        <ecNumber evidence="9">2.7.1.48</ecNumber>
    </recommendedName>
</protein>
<evidence type="ECO:0000256" key="4">
    <source>
        <dbReference type="ARBA" id="ARBA00022679"/>
    </source>
</evidence>
<keyword evidence="5 9" id="KW-0547">Nucleotide-binding</keyword>
<feature type="region of interest" description="Disordered" evidence="10">
    <location>
        <begin position="380"/>
        <end position="407"/>
    </location>
</feature>
<evidence type="ECO:0000256" key="2">
    <source>
        <dbReference type="ARBA" id="ARBA00004784"/>
    </source>
</evidence>
<dbReference type="EMBL" id="APAU02000032">
    <property type="protein sequence ID" value="EUB60260.1"/>
    <property type="molecule type" value="Genomic_DNA"/>
</dbReference>
<comment type="pathway">
    <text evidence="1 9">Pyrimidine metabolism; UMP biosynthesis via salvage pathway; UMP from uridine: step 1/1.</text>
</comment>
<evidence type="ECO:0000259" key="12">
    <source>
        <dbReference type="Pfam" id="PF14681"/>
    </source>
</evidence>
<dbReference type="CTD" id="36340533"/>
<evidence type="ECO:0000259" key="11">
    <source>
        <dbReference type="Pfam" id="PF00485"/>
    </source>
</evidence>
<sequence>MPIKAGIQFIYVDPFHFRQYNSDYYEGITVRRGEDKVYITNLHLIEIVGASVESTNLYSPGMLSSDDSDAEDWYECLFFDASSNSVTKGLSMPDRASFEAVPSQRVRLLSSNWNAPEPVLRVGGRTVFTRGRPPWYTREGQIDECFVVGICGGSGSGKTTVAQRIIERLNVSWVSILSMDSYYKVLSAEEKQLAKEGRYDFDHPSAIDIKLLTNHLSRLKEGKSIQVPEYDFSTHSRVAKTRTLYGANVVIFEGIMAFCFPELTKLMDLKIFVDTDSDERLSRRLLRDLCCRGRQIPDILHQYDTTVKPAYDTYIAPTMSMADIIIPGGGENAVAIDLIVRVVEKHLKEHSHRLRSEQASGLRQSFSQLRLNGSTAAAEAASGQKGLNGTGSEKSVSSPDTPTKGAAFPWGDGTINGLLEAPLDPAIIPPRVNVLPLTPEARCLHTLLRDRNTNQDAFIFYAERLMRPICEFACRLLPYEDVVVDTPQGIPYHGRRLAPNTQICGVSILRAGEAFEPSLTAVCKDVRLGKILIQTNPETLEPELHYLRLPSDIKDSSTKLICEIFFPYFTSLSGFYSVNGDVGDISFLQYFTPFNLDMDCYVMLMDTTVASGAAAIMAMRVLVDHDVPEDHIILISLIMAIQGVHSVAYTYPNAHIVTSAIDPGLTDDYHILPGIGNFGDRYFGTSAMN</sequence>
<comment type="catalytic activity">
    <reaction evidence="8 9">
        <text>uridine + ATP = UMP + ADP + H(+)</text>
        <dbReference type="Rhea" id="RHEA:16825"/>
        <dbReference type="ChEBI" id="CHEBI:15378"/>
        <dbReference type="ChEBI" id="CHEBI:16704"/>
        <dbReference type="ChEBI" id="CHEBI:30616"/>
        <dbReference type="ChEBI" id="CHEBI:57865"/>
        <dbReference type="ChEBI" id="CHEBI:456216"/>
        <dbReference type="EC" id="2.7.1.48"/>
    </reaction>
</comment>
<dbReference type="PANTHER" id="PTHR10285">
    <property type="entry name" value="URIDINE KINASE"/>
    <property type="match status" value="1"/>
</dbReference>
<dbReference type="SUPFAM" id="SSF53271">
    <property type="entry name" value="PRTase-like"/>
    <property type="match status" value="1"/>
</dbReference>
<name>W6UFN8_ECHGR</name>
<dbReference type="FunFam" id="3.40.50.300:FF:000339">
    <property type="entry name" value="Uridine kinase"/>
    <property type="match status" value="1"/>
</dbReference>
<evidence type="ECO:0000256" key="3">
    <source>
        <dbReference type="ARBA" id="ARBA00005408"/>
    </source>
</evidence>
<reference evidence="13 14" key="1">
    <citation type="journal article" date="2013" name="Nat. Genet.">
        <title>The genome of the hydatid tapeworm Echinococcus granulosus.</title>
        <authorList>
            <person name="Zheng H."/>
            <person name="Zhang W."/>
            <person name="Zhang L."/>
            <person name="Zhang Z."/>
            <person name="Li J."/>
            <person name="Lu G."/>
            <person name="Zhu Y."/>
            <person name="Wang Y."/>
            <person name="Huang Y."/>
            <person name="Liu J."/>
            <person name="Kang H."/>
            <person name="Chen J."/>
            <person name="Wang L."/>
            <person name="Chen A."/>
            <person name="Yu S."/>
            <person name="Gao Z."/>
            <person name="Jin L."/>
            <person name="Gu W."/>
            <person name="Wang Z."/>
            <person name="Zhao L."/>
            <person name="Shi B."/>
            <person name="Wen H."/>
            <person name="Lin R."/>
            <person name="Jones M.K."/>
            <person name="Brejova B."/>
            <person name="Vinar T."/>
            <person name="Zhao G."/>
            <person name="McManus D.P."/>
            <person name="Chen Z."/>
            <person name="Zhou Y."/>
            <person name="Wang S."/>
        </authorList>
    </citation>
    <scope>NUCLEOTIDE SEQUENCE [LARGE SCALE GENOMIC DNA]</scope>
</reference>
<dbReference type="GO" id="GO:0044211">
    <property type="term" value="P:CTP salvage"/>
    <property type="evidence" value="ECO:0007669"/>
    <property type="project" value="UniProtKB-UniPathway"/>
</dbReference>
<evidence type="ECO:0000256" key="9">
    <source>
        <dbReference type="RuleBase" id="RU003825"/>
    </source>
</evidence>
<dbReference type="Gene3D" id="3.40.50.2020">
    <property type="match status" value="1"/>
</dbReference>
<dbReference type="GO" id="GO:0044206">
    <property type="term" value="P:UMP salvage"/>
    <property type="evidence" value="ECO:0007669"/>
    <property type="project" value="UniProtKB-UniPathway"/>
</dbReference>
<comment type="caution">
    <text evidence="13">The sequence shown here is derived from an EMBL/GenBank/DDBJ whole genome shotgun (WGS) entry which is preliminary data.</text>
</comment>
<comment type="pathway">
    <text evidence="2 9">Pyrimidine metabolism; CTP biosynthesis via salvage pathway; CTP from cytidine: step 1/3.</text>
</comment>
<dbReference type="NCBIfam" id="NF004018">
    <property type="entry name" value="PRK05480.1"/>
    <property type="match status" value="1"/>
</dbReference>
<dbReference type="STRING" id="6210.W6UFN8"/>
<evidence type="ECO:0000256" key="1">
    <source>
        <dbReference type="ARBA" id="ARBA00004690"/>
    </source>
</evidence>
<dbReference type="AlphaFoldDB" id="W6UFN8"/>
<dbReference type="SUPFAM" id="SSF52540">
    <property type="entry name" value="P-loop containing nucleoside triphosphate hydrolases"/>
    <property type="match status" value="1"/>
</dbReference>
<dbReference type="InterPro" id="IPR027417">
    <property type="entry name" value="P-loop_NTPase"/>
</dbReference>
<dbReference type="OrthoDB" id="10257085at2759"/>
<accession>W6UFN8</accession>
<feature type="compositionally biased region" description="Polar residues" evidence="10">
    <location>
        <begin position="385"/>
        <end position="401"/>
    </location>
</feature>
<dbReference type="EC" id="2.7.1.48" evidence="9"/>
<feature type="domain" description="Phosphoribosyltransferase" evidence="12">
    <location>
        <begin position="438"/>
        <end position="685"/>
    </location>
</feature>
<dbReference type="GeneID" id="36340533"/>
<dbReference type="Proteomes" id="UP000019149">
    <property type="component" value="Unassembled WGS sequence"/>
</dbReference>
<dbReference type="OMA" id="VCNKYPR"/>
<evidence type="ECO:0000256" key="5">
    <source>
        <dbReference type="ARBA" id="ARBA00022741"/>
    </source>
</evidence>
<dbReference type="GO" id="GO:0005524">
    <property type="term" value="F:ATP binding"/>
    <property type="evidence" value="ECO:0007669"/>
    <property type="project" value="UniProtKB-KW"/>
</dbReference>
<evidence type="ECO:0000256" key="8">
    <source>
        <dbReference type="ARBA" id="ARBA00048909"/>
    </source>
</evidence>
<dbReference type="InterPro" id="IPR006083">
    <property type="entry name" value="PRK/URK"/>
</dbReference>
<dbReference type="UniPathway" id="UPA00579">
    <property type="reaction ID" value="UER00640"/>
</dbReference>
<dbReference type="PRINTS" id="PR00988">
    <property type="entry name" value="URIDINKINASE"/>
</dbReference>
<dbReference type="CDD" id="cd02023">
    <property type="entry name" value="UMPK"/>
    <property type="match status" value="1"/>
</dbReference>
<dbReference type="InterPro" id="IPR000764">
    <property type="entry name" value="Uridine_kinase-like"/>
</dbReference>
<dbReference type="Pfam" id="PF00485">
    <property type="entry name" value="PRK"/>
    <property type="match status" value="1"/>
</dbReference>
<dbReference type="NCBIfam" id="TIGR00235">
    <property type="entry name" value="udk"/>
    <property type="match status" value="1"/>
</dbReference>
<dbReference type="GO" id="GO:0043771">
    <property type="term" value="F:cytidine kinase activity"/>
    <property type="evidence" value="ECO:0007669"/>
    <property type="project" value="RHEA"/>
</dbReference>
<keyword evidence="4 9" id="KW-0808">Transferase</keyword>
<dbReference type="UniPathway" id="UPA00574">
    <property type="reaction ID" value="UER00637"/>
</dbReference>
<gene>
    <name evidence="13" type="ORF">EGR_04818</name>
</gene>
<evidence type="ECO:0000313" key="13">
    <source>
        <dbReference type="EMBL" id="EUB60260.1"/>
    </source>
</evidence>
<proteinExistence type="inferred from homology"/>
<dbReference type="KEGG" id="egl:EGR_04818"/>
<comment type="catalytic activity">
    <reaction evidence="7 9">
        <text>cytidine + ATP = CMP + ADP + H(+)</text>
        <dbReference type="Rhea" id="RHEA:24674"/>
        <dbReference type="ChEBI" id="CHEBI:15378"/>
        <dbReference type="ChEBI" id="CHEBI:17562"/>
        <dbReference type="ChEBI" id="CHEBI:30616"/>
        <dbReference type="ChEBI" id="CHEBI:60377"/>
        <dbReference type="ChEBI" id="CHEBI:456216"/>
        <dbReference type="EC" id="2.7.1.48"/>
    </reaction>
</comment>
<keyword evidence="6 9" id="KW-0418">Kinase</keyword>
<feature type="domain" description="Phosphoribulokinase/uridine kinase" evidence="11">
    <location>
        <begin position="147"/>
        <end position="334"/>
    </location>
</feature>
<evidence type="ECO:0000313" key="14">
    <source>
        <dbReference type="Proteomes" id="UP000019149"/>
    </source>
</evidence>
<dbReference type="GO" id="GO:0004849">
    <property type="term" value="F:uridine kinase activity"/>
    <property type="evidence" value="ECO:0007669"/>
    <property type="project" value="UniProtKB-EC"/>
</dbReference>